<dbReference type="EMBL" id="CAJNOQ010003259">
    <property type="protein sequence ID" value="CAF1003390.1"/>
    <property type="molecule type" value="Genomic_DNA"/>
</dbReference>
<reference evidence="1" key="1">
    <citation type="submission" date="2021-02" db="EMBL/GenBank/DDBJ databases">
        <authorList>
            <person name="Nowell W R."/>
        </authorList>
    </citation>
    <scope>NUCLEOTIDE SEQUENCE</scope>
</reference>
<evidence type="ECO:0000313" key="2">
    <source>
        <dbReference type="EMBL" id="CAF3774791.1"/>
    </source>
</evidence>
<evidence type="ECO:0000313" key="3">
    <source>
        <dbReference type="Proteomes" id="UP000663829"/>
    </source>
</evidence>
<accession>A0A814GYZ7</accession>
<sequence>MFAKLSSILHQRTYYEILKLIEDLITSGVKPPPDSTREILLAWHTTNCTNIVHSSLIIDPPSTKLSSVAQQQQQRQLMNAFHDVFLPPCLTSGRSTTTTPNSTMLNGSHDCMLQLAARELANSTNSLNITSTLSKHYTTVR</sequence>
<name>A0A814GYZ7_9BILA</name>
<proteinExistence type="predicted"/>
<dbReference type="AlphaFoldDB" id="A0A814GYZ7"/>
<protein>
    <submittedName>
        <fullName evidence="1">Uncharacterized protein</fullName>
    </submittedName>
</protein>
<comment type="caution">
    <text evidence="1">The sequence shown here is derived from an EMBL/GenBank/DDBJ whole genome shotgun (WGS) entry which is preliminary data.</text>
</comment>
<dbReference type="EMBL" id="CAJOBC010003259">
    <property type="protein sequence ID" value="CAF3774791.1"/>
    <property type="molecule type" value="Genomic_DNA"/>
</dbReference>
<gene>
    <name evidence="1" type="ORF">GPM918_LOCUS13881</name>
    <name evidence="2" type="ORF">SRO942_LOCUS13881</name>
</gene>
<evidence type="ECO:0000313" key="1">
    <source>
        <dbReference type="EMBL" id="CAF1003390.1"/>
    </source>
</evidence>
<keyword evidence="3" id="KW-1185">Reference proteome</keyword>
<dbReference type="Proteomes" id="UP000663829">
    <property type="component" value="Unassembled WGS sequence"/>
</dbReference>
<organism evidence="1 3">
    <name type="scientific">Didymodactylos carnosus</name>
    <dbReference type="NCBI Taxonomy" id="1234261"/>
    <lineage>
        <taxon>Eukaryota</taxon>
        <taxon>Metazoa</taxon>
        <taxon>Spiralia</taxon>
        <taxon>Gnathifera</taxon>
        <taxon>Rotifera</taxon>
        <taxon>Eurotatoria</taxon>
        <taxon>Bdelloidea</taxon>
        <taxon>Philodinida</taxon>
        <taxon>Philodinidae</taxon>
        <taxon>Didymodactylos</taxon>
    </lineage>
</organism>
<dbReference type="Proteomes" id="UP000681722">
    <property type="component" value="Unassembled WGS sequence"/>
</dbReference>